<organism evidence="2">
    <name type="scientific">Arundo donax</name>
    <name type="common">Giant reed</name>
    <name type="synonym">Donax arundinaceus</name>
    <dbReference type="NCBI Taxonomy" id="35708"/>
    <lineage>
        <taxon>Eukaryota</taxon>
        <taxon>Viridiplantae</taxon>
        <taxon>Streptophyta</taxon>
        <taxon>Embryophyta</taxon>
        <taxon>Tracheophyta</taxon>
        <taxon>Spermatophyta</taxon>
        <taxon>Magnoliopsida</taxon>
        <taxon>Liliopsida</taxon>
        <taxon>Poales</taxon>
        <taxon>Poaceae</taxon>
        <taxon>PACMAD clade</taxon>
        <taxon>Arundinoideae</taxon>
        <taxon>Arundineae</taxon>
        <taxon>Arundo</taxon>
    </lineage>
</organism>
<feature type="transmembrane region" description="Helical" evidence="1">
    <location>
        <begin position="27"/>
        <end position="54"/>
    </location>
</feature>
<evidence type="ECO:0000313" key="2">
    <source>
        <dbReference type="EMBL" id="JAE33483.1"/>
    </source>
</evidence>
<sequence length="63" mass="7036">MSFLSKIATSACESSIDWLPHSVHRTLWLIFLARVSTICLCLTSPSVAIAKVYVCLIRIRADK</sequence>
<reference evidence="2" key="1">
    <citation type="submission" date="2014-09" db="EMBL/GenBank/DDBJ databases">
        <authorList>
            <person name="Magalhaes I.L.F."/>
            <person name="Oliveira U."/>
            <person name="Santos F.R."/>
            <person name="Vidigal T.H.D.A."/>
            <person name="Brescovit A.D."/>
            <person name="Santos A.J."/>
        </authorList>
    </citation>
    <scope>NUCLEOTIDE SEQUENCE</scope>
    <source>
        <tissue evidence="2">Shoot tissue taken approximately 20 cm above the soil surface</tissue>
    </source>
</reference>
<dbReference type="AlphaFoldDB" id="A0A0A9HKS7"/>
<name>A0A0A9HKS7_ARUDO</name>
<keyword evidence="1" id="KW-0472">Membrane</keyword>
<proteinExistence type="predicted"/>
<protein>
    <submittedName>
        <fullName evidence="2">Cytochrome c-type biogenesis protein cycL, putative</fullName>
    </submittedName>
</protein>
<keyword evidence="1" id="KW-1133">Transmembrane helix</keyword>
<reference evidence="2" key="2">
    <citation type="journal article" date="2015" name="Data Brief">
        <title>Shoot transcriptome of the giant reed, Arundo donax.</title>
        <authorList>
            <person name="Barrero R.A."/>
            <person name="Guerrero F.D."/>
            <person name="Moolhuijzen P."/>
            <person name="Goolsby J.A."/>
            <person name="Tidwell J."/>
            <person name="Bellgard S.E."/>
            <person name="Bellgard M.I."/>
        </authorList>
    </citation>
    <scope>NUCLEOTIDE SEQUENCE</scope>
    <source>
        <tissue evidence="2">Shoot tissue taken approximately 20 cm above the soil surface</tissue>
    </source>
</reference>
<keyword evidence="1" id="KW-0812">Transmembrane</keyword>
<dbReference type="EMBL" id="GBRH01164413">
    <property type="protein sequence ID" value="JAE33483.1"/>
    <property type="molecule type" value="Transcribed_RNA"/>
</dbReference>
<accession>A0A0A9HKS7</accession>
<evidence type="ECO:0000256" key="1">
    <source>
        <dbReference type="SAM" id="Phobius"/>
    </source>
</evidence>